<organism evidence="9 10">
    <name type="scientific">Leptolyngbya foveolarum</name>
    <dbReference type="NCBI Taxonomy" id="47253"/>
    <lineage>
        <taxon>Bacteria</taxon>
        <taxon>Bacillati</taxon>
        <taxon>Cyanobacteriota</taxon>
        <taxon>Cyanophyceae</taxon>
        <taxon>Leptolyngbyales</taxon>
        <taxon>Leptolyngbyaceae</taxon>
        <taxon>Leptolyngbya group</taxon>
        <taxon>Leptolyngbya</taxon>
    </lineage>
</organism>
<feature type="transmembrane region" description="Helical" evidence="7">
    <location>
        <begin position="21"/>
        <end position="42"/>
    </location>
</feature>
<gene>
    <name evidence="9" type="ORF">DCF25_13670</name>
</gene>
<evidence type="ECO:0000256" key="1">
    <source>
        <dbReference type="ARBA" id="ARBA00004651"/>
    </source>
</evidence>
<reference evidence="9 10" key="2">
    <citation type="submission" date="2018-06" db="EMBL/GenBank/DDBJ databases">
        <title>Metagenomic assembly of (sub)arctic Cyanobacteria and their associated microbiome from non-axenic cultures.</title>
        <authorList>
            <person name="Baurain D."/>
        </authorList>
    </citation>
    <scope>NUCLEOTIDE SEQUENCE [LARGE SCALE GENOMIC DNA]</scope>
    <source>
        <strain evidence="9">ULC129bin1</strain>
    </source>
</reference>
<evidence type="ECO:0000313" key="9">
    <source>
        <dbReference type="EMBL" id="PZO15377.1"/>
    </source>
</evidence>
<keyword evidence="4 7" id="KW-0812">Transmembrane</keyword>
<evidence type="ECO:0000256" key="2">
    <source>
        <dbReference type="ARBA" id="ARBA00022448"/>
    </source>
</evidence>
<evidence type="ECO:0000256" key="6">
    <source>
        <dbReference type="ARBA" id="ARBA00023136"/>
    </source>
</evidence>
<dbReference type="PANTHER" id="PTHR30183">
    <property type="entry name" value="MOLYBDENUM TRANSPORT SYSTEM PERMEASE PROTEIN MODB"/>
    <property type="match status" value="1"/>
</dbReference>
<dbReference type="InterPro" id="IPR035906">
    <property type="entry name" value="MetI-like_sf"/>
</dbReference>
<feature type="transmembrane region" description="Helical" evidence="7">
    <location>
        <begin position="261"/>
        <end position="283"/>
    </location>
</feature>
<proteinExistence type="inferred from homology"/>
<dbReference type="Gene3D" id="1.10.3720.10">
    <property type="entry name" value="MetI-like"/>
    <property type="match status" value="1"/>
</dbReference>
<dbReference type="GO" id="GO:0055085">
    <property type="term" value="P:transmembrane transport"/>
    <property type="evidence" value="ECO:0007669"/>
    <property type="project" value="InterPro"/>
</dbReference>
<reference evidence="10" key="1">
    <citation type="submission" date="2018-04" db="EMBL/GenBank/DDBJ databases">
        <authorList>
            <person name="Cornet L."/>
        </authorList>
    </citation>
    <scope>NUCLEOTIDE SEQUENCE [LARGE SCALE GENOMIC DNA]</scope>
</reference>
<feature type="domain" description="ABC transmembrane type-1" evidence="8">
    <location>
        <begin position="76"/>
        <end position="278"/>
    </location>
</feature>
<name>A0A2W4U7Z7_9CYAN</name>
<evidence type="ECO:0000313" key="10">
    <source>
        <dbReference type="Proteomes" id="UP000249354"/>
    </source>
</evidence>
<comment type="subcellular location">
    <subcellularLocation>
        <location evidence="1 7">Cell membrane</location>
        <topology evidence="1 7">Multi-pass membrane protein</topology>
    </subcellularLocation>
</comment>
<keyword evidence="5 7" id="KW-1133">Transmembrane helix</keyword>
<dbReference type="EMBL" id="QBMC01000093">
    <property type="protein sequence ID" value="PZO15377.1"/>
    <property type="molecule type" value="Genomic_DNA"/>
</dbReference>
<protein>
    <submittedName>
        <fullName evidence="9">ABC transporter permease</fullName>
    </submittedName>
</protein>
<dbReference type="Pfam" id="PF00528">
    <property type="entry name" value="BPD_transp_1"/>
    <property type="match status" value="1"/>
</dbReference>
<sequence length="295" mass="31736">MLYAAKDLAKKIMNKGMWRRRGLWAGLLAMPQVGLLLVLLVYPMGVLLLQSIGTEGERSLGNYLSILRSERYLQAFSNTALIAITSTLLALIICVPAAIYIERGRGHGRKVIAVLLTIPLSLPGIVVGFFIILNFGLTGVVPQAIEAVTGDRHFTFAYTFWGMLLGYLYFQIPRVVLVVRGAAAGISEDAVEVARTLGAPTWRIYSDVILPTLRPALVSAASLSLATAFGAYGTAATLSRGYRVVPLEIAAAFTERFRPELAASLSLLLAVVTTTLLIGMGQLTSHSAQNSPSRS</sequence>
<dbReference type="Proteomes" id="UP000249354">
    <property type="component" value="Unassembled WGS sequence"/>
</dbReference>
<evidence type="ECO:0000256" key="7">
    <source>
        <dbReference type="RuleBase" id="RU363032"/>
    </source>
</evidence>
<dbReference type="GO" id="GO:0005886">
    <property type="term" value="C:plasma membrane"/>
    <property type="evidence" value="ECO:0007669"/>
    <property type="project" value="UniProtKB-SubCell"/>
</dbReference>
<evidence type="ECO:0000259" key="8">
    <source>
        <dbReference type="PROSITE" id="PS50928"/>
    </source>
</evidence>
<dbReference type="PROSITE" id="PS50928">
    <property type="entry name" value="ABC_TM1"/>
    <property type="match status" value="1"/>
</dbReference>
<dbReference type="SUPFAM" id="SSF161098">
    <property type="entry name" value="MetI-like"/>
    <property type="match status" value="1"/>
</dbReference>
<dbReference type="PANTHER" id="PTHR30183:SF3">
    <property type="entry name" value="MOLYBDENUM TRANSPORT SYSTEM PERMEASE PROTEIN MODB"/>
    <property type="match status" value="1"/>
</dbReference>
<feature type="transmembrane region" description="Helical" evidence="7">
    <location>
        <begin position="113"/>
        <end position="133"/>
    </location>
</feature>
<dbReference type="AlphaFoldDB" id="A0A2W4U7Z7"/>
<dbReference type="CDD" id="cd06261">
    <property type="entry name" value="TM_PBP2"/>
    <property type="match status" value="1"/>
</dbReference>
<feature type="transmembrane region" description="Helical" evidence="7">
    <location>
        <begin position="153"/>
        <end position="170"/>
    </location>
</feature>
<evidence type="ECO:0000256" key="5">
    <source>
        <dbReference type="ARBA" id="ARBA00022989"/>
    </source>
</evidence>
<feature type="transmembrane region" description="Helical" evidence="7">
    <location>
        <begin position="80"/>
        <end position="101"/>
    </location>
</feature>
<comment type="caution">
    <text evidence="9">The sequence shown here is derived from an EMBL/GenBank/DDBJ whole genome shotgun (WGS) entry which is preliminary data.</text>
</comment>
<keyword evidence="2 7" id="KW-0813">Transport</keyword>
<keyword evidence="3" id="KW-1003">Cell membrane</keyword>
<evidence type="ECO:0000256" key="3">
    <source>
        <dbReference type="ARBA" id="ARBA00022475"/>
    </source>
</evidence>
<dbReference type="InterPro" id="IPR000515">
    <property type="entry name" value="MetI-like"/>
</dbReference>
<accession>A0A2W4U7Z7</accession>
<comment type="similarity">
    <text evidence="7">Belongs to the binding-protein-dependent transport system permease family.</text>
</comment>
<keyword evidence="6 7" id="KW-0472">Membrane</keyword>
<evidence type="ECO:0000256" key="4">
    <source>
        <dbReference type="ARBA" id="ARBA00022692"/>
    </source>
</evidence>